<proteinExistence type="predicted"/>
<feature type="domain" description="N-acetyltransferase" evidence="1">
    <location>
        <begin position="4"/>
        <end position="154"/>
    </location>
</feature>
<keyword evidence="3" id="KW-1185">Reference proteome</keyword>
<protein>
    <submittedName>
        <fullName evidence="2">GNAT family N-acetyltransferase</fullName>
    </submittedName>
</protein>
<dbReference type="PANTHER" id="PTHR13355:SF11">
    <property type="entry name" value="GLUCOSAMINE 6-PHOSPHATE N-ACETYLTRANSFERASE"/>
    <property type="match status" value="1"/>
</dbReference>
<accession>A0ABV7FJH2</accession>
<dbReference type="Gene3D" id="3.40.630.30">
    <property type="match status" value="1"/>
</dbReference>
<dbReference type="Pfam" id="PF13673">
    <property type="entry name" value="Acetyltransf_10"/>
    <property type="match status" value="1"/>
</dbReference>
<dbReference type="PROSITE" id="PS51186">
    <property type="entry name" value="GNAT"/>
    <property type="match status" value="1"/>
</dbReference>
<dbReference type="CDD" id="cd04301">
    <property type="entry name" value="NAT_SF"/>
    <property type="match status" value="1"/>
</dbReference>
<comment type="caution">
    <text evidence="2">The sequence shown here is derived from an EMBL/GenBank/DDBJ whole genome shotgun (WGS) entry which is preliminary data.</text>
</comment>
<name>A0ABV7FJH2_9GAMM</name>
<reference evidence="3" key="1">
    <citation type="journal article" date="2019" name="Int. J. Syst. Evol. Microbiol.">
        <title>The Global Catalogue of Microorganisms (GCM) 10K type strain sequencing project: providing services to taxonomists for standard genome sequencing and annotation.</title>
        <authorList>
            <consortium name="The Broad Institute Genomics Platform"/>
            <consortium name="The Broad Institute Genome Sequencing Center for Infectious Disease"/>
            <person name="Wu L."/>
            <person name="Ma J."/>
        </authorList>
    </citation>
    <scope>NUCLEOTIDE SEQUENCE [LARGE SCALE GENOMIC DNA]</scope>
    <source>
        <strain evidence="3">KCTC 52237</strain>
    </source>
</reference>
<gene>
    <name evidence="2" type="ORF">ACFODX_13650</name>
</gene>
<dbReference type="Proteomes" id="UP001595555">
    <property type="component" value="Unassembled WGS sequence"/>
</dbReference>
<dbReference type="SUPFAM" id="SSF55729">
    <property type="entry name" value="Acyl-CoA N-acyltransferases (Nat)"/>
    <property type="match status" value="1"/>
</dbReference>
<dbReference type="InterPro" id="IPR016181">
    <property type="entry name" value="Acyl_CoA_acyltransferase"/>
</dbReference>
<dbReference type="RefSeq" id="WP_378120025.1">
    <property type="nucleotide sequence ID" value="NZ_JBHRTF010000004.1"/>
</dbReference>
<dbReference type="InterPro" id="IPR039143">
    <property type="entry name" value="GNPNAT1-like"/>
</dbReference>
<evidence type="ECO:0000313" key="3">
    <source>
        <dbReference type="Proteomes" id="UP001595555"/>
    </source>
</evidence>
<dbReference type="EMBL" id="JBHRTF010000004">
    <property type="protein sequence ID" value="MFC3116612.1"/>
    <property type="molecule type" value="Genomic_DNA"/>
</dbReference>
<evidence type="ECO:0000313" key="2">
    <source>
        <dbReference type="EMBL" id="MFC3116612.1"/>
    </source>
</evidence>
<dbReference type="PANTHER" id="PTHR13355">
    <property type="entry name" value="GLUCOSAMINE 6-PHOSPHATE N-ACETYLTRANSFERASE"/>
    <property type="match status" value="1"/>
</dbReference>
<organism evidence="2 3">
    <name type="scientific">Cellvibrio fontiphilus</name>
    <dbReference type="NCBI Taxonomy" id="1815559"/>
    <lineage>
        <taxon>Bacteria</taxon>
        <taxon>Pseudomonadati</taxon>
        <taxon>Pseudomonadota</taxon>
        <taxon>Gammaproteobacteria</taxon>
        <taxon>Cellvibrionales</taxon>
        <taxon>Cellvibrionaceae</taxon>
        <taxon>Cellvibrio</taxon>
    </lineage>
</organism>
<sequence>MNHKIIKTDWKTHQHQLMDIRIRVFMQEQAVNESDEWDGLDDQATHFLVVTTDEKANDFAIGCARLLNEHNEQGAPRFHVGRVALLEPYRGCGIGSQLMAFIIQHCRAAASEREIYLHAQTERQGFYQRLGFITRGEEFMDAGIPHITMYFHPEGNQNG</sequence>
<evidence type="ECO:0000259" key="1">
    <source>
        <dbReference type="PROSITE" id="PS51186"/>
    </source>
</evidence>
<dbReference type="InterPro" id="IPR000182">
    <property type="entry name" value="GNAT_dom"/>
</dbReference>